<dbReference type="GO" id="GO:0030150">
    <property type="term" value="P:protein import into mitochondrial matrix"/>
    <property type="evidence" value="ECO:0007669"/>
    <property type="project" value="TreeGrafter"/>
</dbReference>
<protein>
    <recommendedName>
        <fullName evidence="8">Mitochondrial import inner membrane translocase subunit TIM23</fullName>
    </recommendedName>
</protein>
<sequence>MASTSPNTDDILGQHRFTTPGASSSPLAQAPTASSILGGTQLDPASFHPLAGLVDNKDLDYLLLEDDKLSAVAGGKTVLPNRGWGDELCYGTGSTYLAGLGLGGAWGFWEGLRRPLAAPRSAARISGRLRWNNILNQVTRRGTAMGNSAGVLALIYNGINSTIDVYRGHHHDVYGSMAAAAATGAIWRSTAGVKPMVVTSGILTAAAAGWSWVKVQLL</sequence>
<dbReference type="GO" id="GO:0008320">
    <property type="term" value="F:protein transmembrane transporter activity"/>
    <property type="evidence" value="ECO:0007669"/>
    <property type="project" value="TreeGrafter"/>
</dbReference>
<keyword evidence="4" id="KW-0472">Membrane</keyword>
<evidence type="ECO:0000256" key="4">
    <source>
        <dbReference type="ARBA" id="ARBA00023136"/>
    </source>
</evidence>
<reference evidence="6 7" key="1">
    <citation type="journal article" date="2015" name="Front. Microbiol.">
        <title>Genome sequence of the plant growth promoting endophytic yeast Rhodotorula graminis WP1.</title>
        <authorList>
            <person name="Firrincieli A."/>
            <person name="Otillar R."/>
            <person name="Salamov A."/>
            <person name="Schmutz J."/>
            <person name="Khan Z."/>
            <person name="Redman R.S."/>
            <person name="Fleck N.D."/>
            <person name="Lindquist E."/>
            <person name="Grigoriev I.V."/>
            <person name="Doty S.L."/>
        </authorList>
    </citation>
    <scope>NUCLEOTIDE SEQUENCE [LARGE SCALE GENOMIC DNA]</scope>
    <source>
        <strain evidence="6 7">WP1</strain>
    </source>
</reference>
<dbReference type="RefSeq" id="XP_018270310.1">
    <property type="nucleotide sequence ID" value="XM_018412290.1"/>
</dbReference>
<dbReference type="PANTHER" id="PTHR15371:SF0">
    <property type="entry name" value="SD19278P"/>
    <property type="match status" value="1"/>
</dbReference>
<keyword evidence="2" id="KW-0812">Transmembrane</keyword>
<feature type="compositionally biased region" description="Polar residues" evidence="5">
    <location>
        <begin position="16"/>
        <end position="30"/>
    </location>
</feature>
<evidence type="ECO:0008006" key="8">
    <source>
        <dbReference type="Google" id="ProtNLM"/>
    </source>
</evidence>
<dbReference type="GO" id="GO:0005744">
    <property type="term" value="C:TIM23 mitochondrial import inner membrane translocase complex"/>
    <property type="evidence" value="ECO:0007669"/>
    <property type="project" value="TreeGrafter"/>
</dbReference>
<gene>
    <name evidence="6" type="ORF">RHOBADRAFT_15994</name>
</gene>
<dbReference type="OrthoDB" id="159299at2759"/>
<evidence type="ECO:0000256" key="2">
    <source>
        <dbReference type="ARBA" id="ARBA00022692"/>
    </source>
</evidence>
<dbReference type="STRING" id="578459.A0A194S4B6"/>
<dbReference type="GeneID" id="28972739"/>
<name>A0A194S4B6_RHOGW</name>
<evidence type="ECO:0000313" key="7">
    <source>
        <dbReference type="Proteomes" id="UP000053890"/>
    </source>
</evidence>
<evidence type="ECO:0000256" key="5">
    <source>
        <dbReference type="SAM" id="MobiDB-lite"/>
    </source>
</evidence>
<proteinExistence type="predicted"/>
<dbReference type="EMBL" id="KQ474080">
    <property type="protein sequence ID" value="KPV74261.1"/>
    <property type="molecule type" value="Genomic_DNA"/>
</dbReference>
<dbReference type="OMA" id="FQPTPFD"/>
<organism evidence="6 7">
    <name type="scientific">Rhodotorula graminis (strain WP1)</name>
    <dbReference type="NCBI Taxonomy" id="578459"/>
    <lineage>
        <taxon>Eukaryota</taxon>
        <taxon>Fungi</taxon>
        <taxon>Dikarya</taxon>
        <taxon>Basidiomycota</taxon>
        <taxon>Pucciniomycotina</taxon>
        <taxon>Microbotryomycetes</taxon>
        <taxon>Sporidiobolales</taxon>
        <taxon>Sporidiobolaceae</taxon>
        <taxon>Rhodotorula</taxon>
    </lineage>
</organism>
<keyword evidence="3" id="KW-1133">Transmembrane helix</keyword>
<accession>A0A194S4B6</accession>
<keyword evidence="7" id="KW-1185">Reference proteome</keyword>
<evidence type="ECO:0000256" key="1">
    <source>
        <dbReference type="ARBA" id="ARBA00004141"/>
    </source>
</evidence>
<dbReference type="AlphaFoldDB" id="A0A194S4B6"/>
<comment type="subcellular location">
    <subcellularLocation>
        <location evidence="1">Membrane</location>
        <topology evidence="1">Multi-pass membrane protein</topology>
    </subcellularLocation>
</comment>
<evidence type="ECO:0000313" key="6">
    <source>
        <dbReference type="EMBL" id="KPV74261.1"/>
    </source>
</evidence>
<feature type="region of interest" description="Disordered" evidence="5">
    <location>
        <begin position="1"/>
        <end position="30"/>
    </location>
</feature>
<dbReference type="Pfam" id="PF02466">
    <property type="entry name" value="Tim17"/>
    <property type="match status" value="1"/>
</dbReference>
<evidence type="ECO:0000256" key="3">
    <source>
        <dbReference type="ARBA" id="ARBA00022989"/>
    </source>
</evidence>
<dbReference type="InterPro" id="IPR045238">
    <property type="entry name" value="Tim23-like"/>
</dbReference>
<dbReference type="Proteomes" id="UP000053890">
    <property type="component" value="Unassembled WGS sequence"/>
</dbReference>
<dbReference type="PANTHER" id="PTHR15371">
    <property type="entry name" value="TIM23"/>
    <property type="match status" value="1"/>
</dbReference>